<feature type="compositionally biased region" description="Polar residues" evidence="1">
    <location>
        <begin position="188"/>
        <end position="199"/>
    </location>
</feature>
<dbReference type="VEuPathDB" id="TriTrypDB:LMJLV39_360012500"/>
<feature type="compositionally biased region" description="Low complexity" evidence="1">
    <location>
        <begin position="530"/>
        <end position="545"/>
    </location>
</feature>
<evidence type="ECO:0000313" key="2">
    <source>
        <dbReference type="EMBL" id="CAJ09021.1"/>
    </source>
</evidence>
<evidence type="ECO:0000313" key="3">
    <source>
        <dbReference type="Proteomes" id="UP000000542"/>
    </source>
</evidence>
<dbReference type="OMA" id="QRRCMED"/>
<dbReference type="VEuPathDB" id="TriTrypDB:LMJFC_360013500"/>
<dbReference type="GeneID" id="5655318"/>
<feature type="region of interest" description="Disordered" evidence="1">
    <location>
        <begin position="595"/>
        <end position="626"/>
    </location>
</feature>
<feature type="region of interest" description="Disordered" evidence="1">
    <location>
        <begin position="312"/>
        <end position="339"/>
    </location>
</feature>
<sequence>MLDCLSLWPFFCLDGDAYVKRCSCRLKRSYRLPGDAYACAVIFDHKKGNQKALLPETATALPPLPPPNRSKAVPSVQAADWHFQFQFAKMFADLLAAPSYHAGDRSSDAGVAPVSPSFSPRCISASSSAGSRSGCHLRQLSAGGDDGSYPRVSPLVGTAHPSAHTDGRARRPGFSECLSPLSIPEGCASSTTAMVSPSSGHPEGRSLSLGGSSEAPPRRSSGGTLGNSLEGYIPMSGSSSFSSHHGDSARSPPSSTRTLSLYHHGQKALGVAFSTPSRGATALLPEGAASPALDSAESSADDANFVVMRSGTREGGQQSPQSIASSKSSSPSAMPCAPPLAQPKAGAVVVEKYAPMLPAPPSPLRFSVFYTEEEHRVLLETRETEERRCLYQAHKAVLSVYRMWAAAGADADYGDGDRPLLTSSRMGDGASTRLLEDYRGPKTPNTLKAKAADTRAQPFPLATATAANAVAAERVRCFLKSSIDSARGRCCLGAGQEGGAAIGVLPHRSTTPRITYAGSDAETRRGSPGHVPHPQASHSSSPAASRMLDYSSVQMPETASSLMHDTSEPPSSVHQARLLSPWRATHTDHHDAAARRAEGKADVHLEFRSSRDDSRGRSQRRPRTSLVPHLVSTSPAAVRLSSASLSLGASSVALGRRSLLESRLRAETAAPREDLSRSAVLPPARAAAAARAPSPSLRPVLSAGVRCLSSLSAAQTEGPGASQATWSPVWNASVNLVPASTAICQMSPSAEDDKTCDHVPGGAVRYASNEAFRRRQRAPLPGTSSGGLLSSLPHGIDTDRRTWLAVDRLQDHHRERLSSYVHYKRFFDAVYGEQSGSPLVSREPDGRHSSAGRTSPVPPCAVRTCSSMSFDVGDGNRHASTWPWRSSLSSSLYPRVRSPELVACRDLRHFSPSGSTAARRAPAPPSKEPTTFCARLTGGAASLTVPADGTLFAARLTRLSTLEKLCRAELQRRCMEDQSLLLHHFIVEGTATLQRVGRTTALLHRHRQRAAGGTTKAYRMPSAWTFIPNEVDGL</sequence>
<keyword evidence="3" id="KW-1185">Reference proteome</keyword>
<dbReference type="RefSeq" id="XP_001686640.1">
    <property type="nucleotide sequence ID" value="XM_001686588.1"/>
</dbReference>
<feature type="region of interest" description="Disordered" evidence="1">
    <location>
        <begin position="126"/>
        <end position="258"/>
    </location>
</feature>
<name>Q4Q208_LEIMA</name>
<dbReference type="KEGG" id="lma:LMJF_36_0680"/>
<dbReference type="VEuPathDB" id="TriTrypDB:LmjF.36.0680"/>
<dbReference type="EMBL" id="FR796432">
    <property type="protein sequence ID" value="CAJ09021.1"/>
    <property type="molecule type" value="Genomic_DNA"/>
</dbReference>
<feature type="region of interest" description="Disordered" evidence="1">
    <location>
        <begin position="835"/>
        <end position="858"/>
    </location>
</feature>
<dbReference type="HOGENOM" id="CLU_293808_0_0_1"/>
<evidence type="ECO:0000256" key="1">
    <source>
        <dbReference type="SAM" id="MobiDB-lite"/>
    </source>
</evidence>
<dbReference type="VEuPathDB" id="TriTrypDB:LMJSD75_360012400"/>
<reference evidence="2 3" key="2">
    <citation type="journal article" date="2011" name="Genome Res.">
        <title>Chromosome and gene copy number variation allow major structural change between species and strains of Leishmania.</title>
        <authorList>
            <person name="Rogers M.B."/>
            <person name="Hilley J.D."/>
            <person name="Dickens N.J."/>
            <person name="Wilkes J."/>
            <person name="Bates P.A."/>
            <person name="Depledge D.P."/>
            <person name="Harris D."/>
            <person name="Her Y."/>
            <person name="Herzyk P."/>
            <person name="Imamura H."/>
            <person name="Otto T.D."/>
            <person name="Sanders M."/>
            <person name="Seeger K."/>
            <person name="Dujardin J.C."/>
            <person name="Berriman M."/>
            <person name="Smith D.F."/>
            <person name="Hertz-Fowler C."/>
            <person name="Mottram J.C."/>
        </authorList>
    </citation>
    <scope>NUCLEOTIDE SEQUENCE [LARGE SCALE GENOMIC DNA]</scope>
    <source>
        <strain evidence="3">MHOM/IL/81/Friedlin</strain>
    </source>
</reference>
<gene>
    <name evidence="2" type="ORF">LMJF_36_0680</name>
</gene>
<dbReference type="AlphaFoldDB" id="Q4Q208"/>
<feature type="compositionally biased region" description="Basic and acidic residues" evidence="1">
    <location>
        <begin position="595"/>
        <end position="616"/>
    </location>
</feature>
<dbReference type="InParanoid" id="Q4Q208"/>
<protein>
    <submittedName>
        <fullName evidence="2">Uncharacterized protein</fullName>
    </submittedName>
</protein>
<reference evidence="2 3" key="1">
    <citation type="journal article" date="2005" name="Science">
        <title>The genome of the kinetoplastid parasite, Leishmania major.</title>
        <authorList>
            <person name="Ivens A.C."/>
            <person name="Peacock C.S."/>
            <person name="Worthey E.A."/>
            <person name="Murphy L."/>
            <person name="Aggarwal G."/>
            <person name="Berriman M."/>
            <person name="Sisk E."/>
            <person name="Rajandream M.A."/>
            <person name="Adlem E."/>
            <person name="Aert R."/>
            <person name="Anupama A."/>
            <person name="Apostolou Z."/>
            <person name="Attipoe P."/>
            <person name="Bason N."/>
            <person name="Bauser C."/>
            <person name="Beck A."/>
            <person name="Beverley S.M."/>
            <person name="Bianchettin G."/>
            <person name="Borzym K."/>
            <person name="Bothe G."/>
            <person name="Bruschi C.V."/>
            <person name="Collins M."/>
            <person name="Cadag E."/>
            <person name="Ciarloni L."/>
            <person name="Clayton C."/>
            <person name="Coulson R.M."/>
            <person name="Cronin A."/>
            <person name="Cruz A.K."/>
            <person name="Davies R.M."/>
            <person name="De Gaudenzi J."/>
            <person name="Dobson D.E."/>
            <person name="Duesterhoeft A."/>
            <person name="Fazelina G."/>
            <person name="Fosker N."/>
            <person name="Frasch A.C."/>
            <person name="Fraser A."/>
            <person name="Fuchs M."/>
            <person name="Gabel C."/>
            <person name="Goble A."/>
            <person name="Goffeau A."/>
            <person name="Harris D."/>
            <person name="Hertz-Fowler C."/>
            <person name="Hilbert H."/>
            <person name="Horn D."/>
            <person name="Huang Y."/>
            <person name="Klages S."/>
            <person name="Knights A."/>
            <person name="Kube M."/>
            <person name="Larke N."/>
            <person name="Litvin L."/>
            <person name="Lord A."/>
            <person name="Louie T."/>
            <person name="Marra M."/>
            <person name="Masuy D."/>
            <person name="Matthews K."/>
            <person name="Michaeli S."/>
            <person name="Mottram J.C."/>
            <person name="Muller-Auer S."/>
            <person name="Munden H."/>
            <person name="Nelson S."/>
            <person name="Norbertczak H."/>
            <person name="Oliver K."/>
            <person name="O'neil S."/>
            <person name="Pentony M."/>
            <person name="Pohl T.M."/>
            <person name="Price C."/>
            <person name="Purnelle B."/>
            <person name="Quail M.A."/>
            <person name="Rabbinowitsch E."/>
            <person name="Reinhardt R."/>
            <person name="Rieger M."/>
            <person name="Rinta J."/>
            <person name="Robben J."/>
            <person name="Robertson L."/>
            <person name="Ruiz J.C."/>
            <person name="Rutter S."/>
            <person name="Saunders D."/>
            <person name="Schafer M."/>
            <person name="Schein J."/>
            <person name="Schwartz D.C."/>
            <person name="Seeger K."/>
            <person name="Seyler A."/>
            <person name="Sharp S."/>
            <person name="Shin H."/>
            <person name="Sivam D."/>
            <person name="Squares R."/>
            <person name="Squares S."/>
            <person name="Tosato V."/>
            <person name="Vogt C."/>
            <person name="Volckaert G."/>
            <person name="Wambutt R."/>
            <person name="Warren T."/>
            <person name="Wedler H."/>
            <person name="Woodward J."/>
            <person name="Zhou S."/>
            <person name="Zimmermann W."/>
            <person name="Smith D.F."/>
            <person name="Blackwell J.M."/>
            <person name="Stuart K.D."/>
            <person name="Barrell B."/>
            <person name="Myler P.J."/>
        </authorList>
    </citation>
    <scope>NUCLEOTIDE SEQUENCE [LARGE SCALE GENOMIC DNA]</scope>
    <source>
        <strain evidence="3">MHOM/IL/81/Friedlin</strain>
    </source>
</reference>
<feature type="region of interest" description="Disordered" evidence="1">
    <location>
        <begin position="519"/>
        <end position="546"/>
    </location>
</feature>
<feature type="compositionally biased region" description="Low complexity" evidence="1">
    <location>
        <begin position="317"/>
        <end position="335"/>
    </location>
</feature>
<organism evidence="2 3">
    <name type="scientific">Leishmania major</name>
    <dbReference type="NCBI Taxonomy" id="5664"/>
    <lineage>
        <taxon>Eukaryota</taxon>
        <taxon>Discoba</taxon>
        <taxon>Euglenozoa</taxon>
        <taxon>Kinetoplastea</taxon>
        <taxon>Metakinetoplastina</taxon>
        <taxon>Trypanosomatida</taxon>
        <taxon>Trypanosomatidae</taxon>
        <taxon>Leishmaniinae</taxon>
        <taxon>Leishmania</taxon>
    </lineage>
</organism>
<accession>Q4Q208</accession>
<dbReference type="eggNOG" id="ENOG502SJM3">
    <property type="taxonomic scope" value="Eukaryota"/>
</dbReference>
<proteinExistence type="predicted"/>
<dbReference type="Proteomes" id="UP000000542">
    <property type="component" value="Chromosome 36"/>
</dbReference>